<accession>A0ABU3I7U0</accession>
<reference evidence="3 4" key="1">
    <citation type="submission" date="2023-06" db="EMBL/GenBank/DDBJ databases">
        <title>Draft genome sequence of Gleimia hominis type strain CCUG 57540T.</title>
        <authorList>
            <person name="Salva-Serra F."/>
            <person name="Cardew S."/>
            <person name="Jensie Markopoulos S."/>
            <person name="Ohlen M."/>
            <person name="Inganas E."/>
            <person name="Svensson-Stadler L."/>
            <person name="Moore E.R.B."/>
        </authorList>
    </citation>
    <scope>NUCLEOTIDE SEQUENCE [LARGE SCALE GENOMIC DNA]</scope>
    <source>
        <strain evidence="3 4">CCUG 57540</strain>
    </source>
</reference>
<dbReference type="EMBL" id="JASXSX010000001">
    <property type="protein sequence ID" value="MDT3766470.1"/>
    <property type="molecule type" value="Genomic_DNA"/>
</dbReference>
<dbReference type="Pfam" id="PF13845">
    <property type="entry name" value="Septum_form"/>
    <property type="match status" value="1"/>
</dbReference>
<feature type="signal peptide" evidence="1">
    <location>
        <begin position="1"/>
        <end position="24"/>
    </location>
</feature>
<dbReference type="PROSITE" id="PS51257">
    <property type="entry name" value="PROKAR_LIPOPROTEIN"/>
    <property type="match status" value="1"/>
</dbReference>
<keyword evidence="4" id="KW-1185">Reference proteome</keyword>
<dbReference type="InterPro" id="IPR026004">
    <property type="entry name" value="Septum_form"/>
</dbReference>
<comment type="caution">
    <text evidence="3">The sequence shown here is derived from an EMBL/GenBank/DDBJ whole genome shotgun (WGS) entry which is preliminary data.</text>
</comment>
<dbReference type="Proteomes" id="UP001247542">
    <property type="component" value="Unassembled WGS sequence"/>
</dbReference>
<proteinExistence type="predicted"/>
<name>A0ABU3I7U0_9ACTO</name>
<keyword evidence="1" id="KW-0732">Signal</keyword>
<feature type="chain" id="PRO_5046825602" evidence="1">
    <location>
        <begin position="25"/>
        <end position="150"/>
    </location>
</feature>
<evidence type="ECO:0000313" key="4">
    <source>
        <dbReference type="Proteomes" id="UP001247542"/>
    </source>
</evidence>
<evidence type="ECO:0000313" key="3">
    <source>
        <dbReference type="EMBL" id="MDT3766470.1"/>
    </source>
</evidence>
<organism evidence="3 4">
    <name type="scientific">Gleimia hominis</name>
    <dbReference type="NCBI Taxonomy" id="595468"/>
    <lineage>
        <taxon>Bacteria</taxon>
        <taxon>Bacillati</taxon>
        <taxon>Actinomycetota</taxon>
        <taxon>Actinomycetes</taxon>
        <taxon>Actinomycetales</taxon>
        <taxon>Actinomycetaceae</taxon>
        <taxon>Gleimia</taxon>
    </lineage>
</organism>
<protein>
    <submittedName>
        <fullName evidence="3">Septum formation family protein</fullName>
    </submittedName>
</protein>
<evidence type="ECO:0000256" key="1">
    <source>
        <dbReference type="SAM" id="SignalP"/>
    </source>
</evidence>
<feature type="domain" description="Septum formation-related" evidence="2">
    <location>
        <begin position="45"/>
        <end position="135"/>
    </location>
</feature>
<evidence type="ECO:0000259" key="2">
    <source>
        <dbReference type="Pfam" id="PF13845"/>
    </source>
</evidence>
<sequence>MKSSFFLRITGVAAALVVSALGCAACSTVAVDLNVGECIKLPSDADLDNGFEVSSVSTTACSKSHDGEAVGMKTIEGESYPGQDELYAQAKTFCRSAFKDYTGADLDSSPLEVFPLLPTEDSWSHSQDRALVCVAVSRDDPLHQSLKKNT</sequence>
<gene>
    <name evidence="3" type="ORF">QS713_00035</name>
</gene>